<accession>A0A250X6A3</accession>
<organism evidence="2 3">
    <name type="scientific">Chlamydomonas eustigma</name>
    <dbReference type="NCBI Taxonomy" id="1157962"/>
    <lineage>
        <taxon>Eukaryota</taxon>
        <taxon>Viridiplantae</taxon>
        <taxon>Chlorophyta</taxon>
        <taxon>core chlorophytes</taxon>
        <taxon>Chlorophyceae</taxon>
        <taxon>CS clade</taxon>
        <taxon>Chlamydomonadales</taxon>
        <taxon>Chlamydomonadaceae</taxon>
        <taxon>Chlamydomonas</taxon>
    </lineage>
</organism>
<feature type="region of interest" description="Disordered" evidence="1">
    <location>
        <begin position="203"/>
        <end position="248"/>
    </location>
</feature>
<dbReference type="Gene3D" id="3.10.20.90">
    <property type="entry name" value="Phosphatidylinositol 3-kinase Catalytic Subunit, Chain A, domain 1"/>
    <property type="match status" value="1"/>
</dbReference>
<feature type="compositionally biased region" description="Basic and acidic residues" evidence="1">
    <location>
        <begin position="220"/>
        <end position="248"/>
    </location>
</feature>
<evidence type="ECO:0000313" key="2">
    <source>
        <dbReference type="EMBL" id="GAX78597.1"/>
    </source>
</evidence>
<evidence type="ECO:0000313" key="3">
    <source>
        <dbReference type="Proteomes" id="UP000232323"/>
    </source>
</evidence>
<dbReference type="AlphaFoldDB" id="A0A250X6A3"/>
<protein>
    <submittedName>
        <fullName evidence="2">Uncharacterized protein</fullName>
    </submittedName>
</protein>
<reference evidence="2 3" key="1">
    <citation type="submission" date="2017-08" db="EMBL/GenBank/DDBJ databases">
        <title>Acidophilic green algal genome provides insights into adaptation to an acidic environment.</title>
        <authorList>
            <person name="Hirooka S."/>
            <person name="Hirose Y."/>
            <person name="Kanesaki Y."/>
            <person name="Higuchi S."/>
            <person name="Fujiwara T."/>
            <person name="Onuma R."/>
            <person name="Era A."/>
            <person name="Ohbayashi R."/>
            <person name="Uzuka A."/>
            <person name="Nozaki H."/>
            <person name="Yoshikawa H."/>
            <person name="Miyagishima S.Y."/>
        </authorList>
    </citation>
    <scope>NUCLEOTIDE SEQUENCE [LARGE SCALE GENOMIC DNA]</scope>
    <source>
        <strain evidence="2 3">NIES-2499</strain>
    </source>
</reference>
<dbReference type="EMBL" id="BEGY01000033">
    <property type="protein sequence ID" value="GAX78597.1"/>
    <property type="molecule type" value="Genomic_DNA"/>
</dbReference>
<proteinExistence type="predicted"/>
<sequence>MKANKPRLLDGHFLSVEENKQRIAEKRGVLGAAEELVLSEAPDDPEYNDNGHQIPKGSRVLEKRRSTHQVSRVLTGATQPCQPSPSTDQTVLASANAAAALQSKAMCVFTEVPIPSDHYCTRCNVTGKHFFYLCPTIVNPEYDPPKPRMPQLDELDAAMPPGVQERHMTRAFGGIEPLSCEEFGLLQKEIQTHLHQNKQLAEKLKNRSEETTTVVQRSDSASDKLDKDRTKEGEVSRRERSCERERCERDENKQIELIEYLHNKYNHSHKTDKQGLSSSKVIKKVLKENGWTMEHNRSLGSRHWKQQSGCDVRHLHHVTNMKALLHFIKSSEHKHLIMLLYDSVIKYEQGSCLPKKLKTVHDVGAPHPASGSHAFESEDSELHRHGIPVPLQSQDEWITLKGVISSGFTVTSFLNISARAMRLIHLWMIDASSGPLAVRIPAEVHDIYAILQDAKYAKWRSCLSKGTQHAVCAQLLDASDAMNTAAIMFSFMRTISSENKTRIAENKTRIAENKTKIGEGDDDDNDVDIDDVQLLHVNDLMRELDIANDAIYAINKLRPKRLKLSCCQNLIDYAISLEDKIKLHELLKELRKLLFEDMTMLKNAQEAVSHL</sequence>
<gene>
    <name evidence="2" type="ORF">CEUSTIGMA_g6036.t1</name>
</gene>
<comment type="caution">
    <text evidence="2">The sequence shown here is derived from an EMBL/GenBank/DDBJ whole genome shotgun (WGS) entry which is preliminary data.</text>
</comment>
<dbReference type="OrthoDB" id="106784at2759"/>
<name>A0A250X6A3_9CHLO</name>
<evidence type="ECO:0000256" key="1">
    <source>
        <dbReference type="SAM" id="MobiDB-lite"/>
    </source>
</evidence>
<keyword evidence="3" id="KW-1185">Reference proteome</keyword>
<dbReference type="Proteomes" id="UP000232323">
    <property type="component" value="Unassembled WGS sequence"/>
</dbReference>